<dbReference type="RefSeq" id="XP_003671455.1">
    <property type="nucleotide sequence ID" value="XM_003671407.1"/>
</dbReference>
<dbReference type="SMART" id="SM00535">
    <property type="entry name" value="RIBOc"/>
    <property type="match status" value="1"/>
</dbReference>
<dbReference type="Proteomes" id="UP000000689">
    <property type="component" value="Chromosome 8"/>
</dbReference>
<proteinExistence type="predicted"/>
<dbReference type="PANTHER" id="PTHR28160">
    <property type="entry name" value="54S RIBOSOMAL PROTEIN L15, MITOCHONDRIAL"/>
    <property type="match status" value="1"/>
</dbReference>
<dbReference type="SUPFAM" id="SSF69065">
    <property type="entry name" value="RNase III domain-like"/>
    <property type="match status" value="1"/>
</dbReference>
<dbReference type="PANTHER" id="PTHR28160:SF1">
    <property type="entry name" value="LARGE RIBOSOMAL SUBUNIT PROTEIN ML57"/>
    <property type="match status" value="1"/>
</dbReference>
<dbReference type="OrthoDB" id="2281895at2759"/>
<dbReference type="eggNOG" id="ENOG502RXWY">
    <property type="taxonomic scope" value="Eukaryota"/>
</dbReference>
<dbReference type="GO" id="GO:0004525">
    <property type="term" value="F:ribonuclease III activity"/>
    <property type="evidence" value="ECO:0007669"/>
    <property type="project" value="InterPro"/>
</dbReference>
<dbReference type="AlphaFoldDB" id="G0WEK1"/>
<dbReference type="InterPro" id="IPR040030">
    <property type="entry name" value="Ribosomal_mL57"/>
</dbReference>
<dbReference type="KEGG" id="ndi:NDAI_0H00380"/>
<feature type="domain" description="RNase III" evidence="1">
    <location>
        <begin position="65"/>
        <end position="212"/>
    </location>
</feature>
<dbReference type="STRING" id="1071378.G0WEK1"/>
<dbReference type="GO" id="GO:0005762">
    <property type="term" value="C:mitochondrial large ribosomal subunit"/>
    <property type="evidence" value="ECO:0007669"/>
    <property type="project" value="EnsemblFungi"/>
</dbReference>
<dbReference type="EMBL" id="HE580274">
    <property type="protein sequence ID" value="CCD26212.1"/>
    <property type="molecule type" value="Genomic_DNA"/>
</dbReference>
<evidence type="ECO:0000259" key="1">
    <source>
        <dbReference type="PROSITE" id="PS50142"/>
    </source>
</evidence>
<sequence length="260" mass="29159">MLLERQLASLSRIRSLGAKYQTRNIITYLHSGSRIQGLKRDPKTYLVNPHGLSYTEVDGKANATDSKFFNDINKKLNLENLNISIPNNILLQCLTHKSFAHGTKPYNEKLNLLGSQFLKFRASVFSIRSNTEQNINLRALGTPFNRSLVSKDTLSTYIKSIGLEKYIFWKKRDSNSIIPIDTDQQIDTFNGEATVLSTILNSIIGAILITNGEQKTIEFINTLLPSSTTSSKKSPSLTTPSLIDITNDMFNNTAQNEKQV</sequence>
<dbReference type="GO" id="GO:0003735">
    <property type="term" value="F:structural constituent of ribosome"/>
    <property type="evidence" value="ECO:0007669"/>
    <property type="project" value="EnsemblFungi"/>
</dbReference>
<evidence type="ECO:0000313" key="3">
    <source>
        <dbReference type="Proteomes" id="UP000000689"/>
    </source>
</evidence>
<reference evidence="2 3" key="1">
    <citation type="journal article" date="2011" name="Proc. Natl. Acad. Sci. U.S.A.">
        <title>Evolutionary erosion of yeast sex chromosomes by mating-type switching accidents.</title>
        <authorList>
            <person name="Gordon J.L."/>
            <person name="Armisen D."/>
            <person name="Proux-Wera E."/>
            <person name="Oheigeartaigh S.S."/>
            <person name="Byrne K.P."/>
            <person name="Wolfe K.H."/>
        </authorList>
    </citation>
    <scope>NUCLEOTIDE SEQUENCE [LARGE SCALE GENOMIC DNA]</scope>
    <source>
        <strain evidence="3">ATCC 10597 / BCRC 20456 / CBS 421 / NBRC 0211 / NRRL Y-12639</strain>
    </source>
</reference>
<dbReference type="GO" id="GO:0032543">
    <property type="term" value="P:mitochondrial translation"/>
    <property type="evidence" value="ECO:0007669"/>
    <property type="project" value="InterPro"/>
</dbReference>
<dbReference type="GO" id="GO:0006396">
    <property type="term" value="P:RNA processing"/>
    <property type="evidence" value="ECO:0007669"/>
    <property type="project" value="InterPro"/>
</dbReference>
<dbReference type="OMA" id="NFDCLGS"/>
<evidence type="ECO:0000313" key="2">
    <source>
        <dbReference type="EMBL" id="CCD26212.1"/>
    </source>
</evidence>
<dbReference type="Gene3D" id="1.10.1520.10">
    <property type="entry name" value="Ribonuclease III domain"/>
    <property type="match status" value="1"/>
</dbReference>
<dbReference type="Pfam" id="PF14622">
    <property type="entry name" value="Ribonucleas_3_3"/>
    <property type="match status" value="1"/>
</dbReference>
<protein>
    <recommendedName>
        <fullName evidence="1">RNase III domain-containing protein</fullName>
    </recommendedName>
</protein>
<accession>G0WEK1</accession>
<dbReference type="HOGENOM" id="CLU_088025_0_0_1"/>
<organism evidence="2 3">
    <name type="scientific">Naumovozyma dairenensis (strain ATCC 10597 / BCRC 20456 / CBS 421 / NBRC 0211 / NRRL Y-12639)</name>
    <name type="common">Saccharomyces dairenensis</name>
    <dbReference type="NCBI Taxonomy" id="1071378"/>
    <lineage>
        <taxon>Eukaryota</taxon>
        <taxon>Fungi</taxon>
        <taxon>Dikarya</taxon>
        <taxon>Ascomycota</taxon>
        <taxon>Saccharomycotina</taxon>
        <taxon>Saccharomycetes</taxon>
        <taxon>Saccharomycetales</taxon>
        <taxon>Saccharomycetaceae</taxon>
        <taxon>Naumovozyma</taxon>
    </lineage>
</organism>
<dbReference type="CDD" id="cd00593">
    <property type="entry name" value="RIBOc"/>
    <property type="match status" value="1"/>
</dbReference>
<dbReference type="InterPro" id="IPR000999">
    <property type="entry name" value="RNase_III_dom"/>
</dbReference>
<dbReference type="GeneID" id="11495743"/>
<keyword evidence="3" id="KW-1185">Reference proteome</keyword>
<dbReference type="PROSITE" id="PS50142">
    <property type="entry name" value="RNASE_3_2"/>
    <property type="match status" value="1"/>
</dbReference>
<name>G0WEK1_NAUDC</name>
<dbReference type="InterPro" id="IPR036389">
    <property type="entry name" value="RNase_III_sf"/>
</dbReference>
<gene>
    <name evidence="2" type="primary">NDAI0H00380</name>
    <name evidence="2" type="ordered locus">NDAI_0H00380</name>
</gene>